<dbReference type="AlphaFoldDB" id="A0A0N1P192"/>
<dbReference type="InterPro" id="IPR052186">
    <property type="entry name" value="Hydantoin_racemase-like"/>
</dbReference>
<organism evidence="3 4">
    <name type="scientific">Cyphellophora attinorum</name>
    <dbReference type="NCBI Taxonomy" id="1664694"/>
    <lineage>
        <taxon>Eukaryota</taxon>
        <taxon>Fungi</taxon>
        <taxon>Dikarya</taxon>
        <taxon>Ascomycota</taxon>
        <taxon>Pezizomycotina</taxon>
        <taxon>Eurotiomycetes</taxon>
        <taxon>Chaetothyriomycetidae</taxon>
        <taxon>Chaetothyriales</taxon>
        <taxon>Cyphellophoraceae</taxon>
        <taxon>Cyphellophora</taxon>
    </lineage>
</organism>
<dbReference type="EMBL" id="LFJN01000008">
    <property type="protein sequence ID" value="KPI41794.1"/>
    <property type="molecule type" value="Genomic_DNA"/>
</dbReference>
<comment type="caution">
    <text evidence="3">The sequence shown here is derived from an EMBL/GenBank/DDBJ whole genome shotgun (WGS) entry which is preliminary data.</text>
</comment>
<dbReference type="Gene3D" id="3.40.50.12500">
    <property type="match status" value="1"/>
</dbReference>
<evidence type="ECO:0000256" key="2">
    <source>
        <dbReference type="SAM" id="MobiDB-lite"/>
    </source>
</evidence>
<sequence length="424" mass="44858">MALRPGGSPSPSPDPVQQQQHQQSRQSSAQQPSQYGGQPTASTPQYGAGAPLNRPQSNNQQPTNFSTRFSSANFPSPVEAGSGQSPISPAPNPFVDHQQNHSRSRSSTAGQSSQYNQYHPNTNTDGPPLQPQHSGYVSPSNGAALQPTTSRPTSRSTMNTTTPSRPTTAKSPFSTPISAPPRSRPAQILLINPNSTRSMTDNMLVHVRPSLPANVELTGYTAPYPSPLAIESATDAIMSTEACLRDLAKHAAPNGETIQNFDGLIVACYSAHPLIDALREAYDVPVIGIMEASLYVARMLGARFGIVSTSLRSKFKQEDAVEAYGLSHFYVGSEATQLGVLDLDAKGSSAGQEVNKRVAHCARALAARGADTILLGCAGMTEVIRAAKDGVREEDGRRTVNVIDGVEAAIPADEWTCGDGGADE</sequence>
<evidence type="ECO:0008006" key="5">
    <source>
        <dbReference type="Google" id="ProtNLM"/>
    </source>
</evidence>
<proteinExistence type="inferred from homology"/>
<name>A0A0N1P192_9EURO</name>
<dbReference type="GeneID" id="28737628"/>
<dbReference type="GO" id="GO:0047661">
    <property type="term" value="F:amino-acid racemase activity"/>
    <property type="evidence" value="ECO:0007669"/>
    <property type="project" value="InterPro"/>
</dbReference>
<dbReference type="InterPro" id="IPR015942">
    <property type="entry name" value="Asp/Glu/hydantoin_racemase"/>
</dbReference>
<dbReference type="RefSeq" id="XP_018001757.1">
    <property type="nucleotide sequence ID" value="XM_018145748.1"/>
</dbReference>
<feature type="compositionally biased region" description="Low complexity" evidence="2">
    <location>
        <begin position="147"/>
        <end position="168"/>
    </location>
</feature>
<accession>A0A0N1P192</accession>
<dbReference type="PANTHER" id="PTHR28047">
    <property type="entry name" value="PROTEIN DCG1"/>
    <property type="match status" value="1"/>
</dbReference>
<evidence type="ECO:0000313" key="4">
    <source>
        <dbReference type="Proteomes" id="UP000038010"/>
    </source>
</evidence>
<dbReference type="Pfam" id="PF01177">
    <property type="entry name" value="Asp_Glu_race"/>
    <property type="match status" value="1"/>
</dbReference>
<comment type="similarity">
    <text evidence="1">Belongs to the HyuE racemase family.</text>
</comment>
<gene>
    <name evidence="3" type="ORF">AB675_5530</name>
</gene>
<feature type="compositionally biased region" description="Polar residues" evidence="2">
    <location>
        <begin position="35"/>
        <end position="45"/>
    </location>
</feature>
<feature type="compositionally biased region" description="Polar residues" evidence="2">
    <location>
        <begin position="54"/>
        <end position="74"/>
    </location>
</feature>
<dbReference type="Proteomes" id="UP000038010">
    <property type="component" value="Unassembled WGS sequence"/>
</dbReference>
<evidence type="ECO:0000256" key="1">
    <source>
        <dbReference type="ARBA" id="ARBA00038414"/>
    </source>
</evidence>
<protein>
    <recommendedName>
        <fullName evidence="5">Hydantoin racemase</fullName>
    </recommendedName>
</protein>
<dbReference type="VEuPathDB" id="FungiDB:AB675_5530"/>
<feature type="compositionally biased region" description="Low complexity" evidence="2">
    <location>
        <begin position="15"/>
        <end position="34"/>
    </location>
</feature>
<dbReference type="InterPro" id="IPR053714">
    <property type="entry name" value="Iso_Racemase_Enz_sf"/>
</dbReference>
<dbReference type="OrthoDB" id="412018at2759"/>
<dbReference type="PANTHER" id="PTHR28047:SF6">
    <property type="entry name" value="CN HYDROLASE DOMAIN-CONTAINING PROTEIN"/>
    <property type="match status" value="1"/>
</dbReference>
<reference evidence="3 4" key="1">
    <citation type="submission" date="2015-06" db="EMBL/GenBank/DDBJ databases">
        <title>Draft genome of the ant-associated black yeast Phialophora attae CBS 131958.</title>
        <authorList>
            <person name="Moreno L.F."/>
            <person name="Stielow B.J."/>
            <person name="de Hoog S."/>
            <person name="Vicente V.A."/>
            <person name="Weiss V.A."/>
            <person name="de Vries M."/>
            <person name="Cruz L.M."/>
            <person name="Souza E.M."/>
        </authorList>
    </citation>
    <scope>NUCLEOTIDE SEQUENCE [LARGE SCALE GENOMIC DNA]</scope>
    <source>
        <strain evidence="3 4">CBS 131958</strain>
    </source>
</reference>
<evidence type="ECO:0000313" key="3">
    <source>
        <dbReference type="EMBL" id="KPI41794.1"/>
    </source>
</evidence>
<dbReference type="STRING" id="1664694.A0A0N1P192"/>
<feature type="compositionally biased region" description="Polar residues" evidence="2">
    <location>
        <begin position="115"/>
        <end position="143"/>
    </location>
</feature>
<feature type="region of interest" description="Disordered" evidence="2">
    <location>
        <begin position="1"/>
        <end position="184"/>
    </location>
</feature>
<feature type="compositionally biased region" description="Low complexity" evidence="2">
    <location>
        <begin position="105"/>
        <end position="114"/>
    </location>
</feature>
<keyword evidence="4" id="KW-1185">Reference proteome</keyword>